<keyword evidence="2" id="KW-0805">Transcription regulation</keyword>
<dbReference type="AlphaFoldDB" id="A0A167UU42"/>
<feature type="region of interest" description="Disordered" evidence="7">
    <location>
        <begin position="486"/>
        <end position="741"/>
    </location>
</feature>
<dbReference type="CDD" id="cd00265">
    <property type="entry name" value="MADS_MEF2_like"/>
    <property type="match status" value="1"/>
</dbReference>
<feature type="region of interest" description="Disordered" evidence="7">
    <location>
        <begin position="253"/>
        <end position="462"/>
    </location>
</feature>
<dbReference type="PROSITE" id="PS00350">
    <property type="entry name" value="MADS_BOX_1"/>
    <property type="match status" value="1"/>
</dbReference>
<comment type="subcellular location">
    <subcellularLocation>
        <location evidence="1">Nucleus</location>
    </subcellularLocation>
</comment>
<feature type="compositionally biased region" description="Acidic residues" evidence="7">
    <location>
        <begin position="110"/>
        <end position="125"/>
    </location>
</feature>
<organism evidence="9 10">
    <name type="scientific">Ascosphaera apis ARSEF 7405</name>
    <dbReference type="NCBI Taxonomy" id="392613"/>
    <lineage>
        <taxon>Eukaryota</taxon>
        <taxon>Fungi</taxon>
        <taxon>Dikarya</taxon>
        <taxon>Ascomycota</taxon>
        <taxon>Pezizomycotina</taxon>
        <taxon>Eurotiomycetes</taxon>
        <taxon>Eurotiomycetidae</taxon>
        <taxon>Onygenales</taxon>
        <taxon>Ascosphaeraceae</taxon>
        <taxon>Ascosphaera</taxon>
    </lineage>
</organism>
<dbReference type="VEuPathDB" id="FungiDB:AAP_06398"/>
<dbReference type="GO" id="GO:0045944">
    <property type="term" value="P:positive regulation of transcription by RNA polymerase II"/>
    <property type="evidence" value="ECO:0007669"/>
    <property type="project" value="InterPro"/>
</dbReference>
<feature type="compositionally biased region" description="Low complexity" evidence="7">
    <location>
        <begin position="320"/>
        <end position="343"/>
    </location>
</feature>
<dbReference type="GO" id="GO:0046983">
    <property type="term" value="F:protein dimerization activity"/>
    <property type="evidence" value="ECO:0007669"/>
    <property type="project" value="InterPro"/>
</dbReference>
<dbReference type="Pfam" id="PF00319">
    <property type="entry name" value="SRF-TF"/>
    <property type="match status" value="1"/>
</dbReference>
<evidence type="ECO:0000256" key="2">
    <source>
        <dbReference type="ARBA" id="ARBA00023015"/>
    </source>
</evidence>
<feature type="compositionally biased region" description="Low complexity" evidence="7">
    <location>
        <begin position="722"/>
        <end position="738"/>
    </location>
</feature>
<comment type="caution">
    <text evidence="9">The sequence shown here is derived from an EMBL/GenBank/DDBJ whole genome shotgun (WGS) entry which is preliminary data.</text>
</comment>
<dbReference type="EMBL" id="AZGZ01000056">
    <property type="protein sequence ID" value="KZZ86609.1"/>
    <property type="molecule type" value="Genomic_DNA"/>
</dbReference>
<dbReference type="SUPFAM" id="SSF55455">
    <property type="entry name" value="SRF-like"/>
    <property type="match status" value="1"/>
</dbReference>
<keyword evidence="10" id="KW-1185">Reference proteome</keyword>
<keyword evidence="4" id="KW-0804">Transcription</keyword>
<feature type="compositionally biased region" description="Basic and acidic residues" evidence="7">
    <location>
        <begin position="596"/>
        <end position="629"/>
    </location>
</feature>
<feature type="compositionally biased region" description="Low complexity" evidence="7">
    <location>
        <begin position="273"/>
        <end position="283"/>
    </location>
</feature>
<evidence type="ECO:0000256" key="1">
    <source>
        <dbReference type="ARBA" id="ARBA00004123"/>
    </source>
</evidence>
<dbReference type="PROSITE" id="PS50066">
    <property type="entry name" value="MADS_BOX_2"/>
    <property type="match status" value="1"/>
</dbReference>
<dbReference type="Gene3D" id="3.40.1810.10">
    <property type="entry name" value="Transcription factor, MADS-box"/>
    <property type="match status" value="1"/>
</dbReference>
<dbReference type="Proteomes" id="UP000242877">
    <property type="component" value="Unassembled WGS sequence"/>
</dbReference>
<dbReference type="GO" id="GO:0000978">
    <property type="term" value="F:RNA polymerase II cis-regulatory region sequence-specific DNA binding"/>
    <property type="evidence" value="ECO:0007669"/>
    <property type="project" value="TreeGrafter"/>
</dbReference>
<comment type="similarity">
    <text evidence="6">Belongs to the MEF2 family.</text>
</comment>
<feature type="domain" description="MADS-box" evidence="8">
    <location>
        <begin position="1"/>
        <end position="61"/>
    </location>
</feature>
<reference evidence="9 10" key="1">
    <citation type="journal article" date="2016" name="Genome Biol. Evol.">
        <title>Divergent and convergent evolution of fungal pathogenicity.</title>
        <authorList>
            <person name="Shang Y."/>
            <person name="Xiao G."/>
            <person name="Zheng P."/>
            <person name="Cen K."/>
            <person name="Zhan S."/>
            <person name="Wang C."/>
        </authorList>
    </citation>
    <scope>NUCLEOTIDE SEQUENCE [LARGE SCALE GENOMIC DNA]</scope>
    <source>
        <strain evidence="9 10">ARSEF 7405</strain>
    </source>
</reference>
<feature type="compositionally biased region" description="Basic and acidic residues" evidence="7">
    <location>
        <begin position="833"/>
        <end position="843"/>
    </location>
</feature>
<dbReference type="SMART" id="SM00432">
    <property type="entry name" value="MADS"/>
    <property type="match status" value="1"/>
</dbReference>
<name>A0A167UU42_9EURO</name>
<evidence type="ECO:0000256" key="3">
    <source>
        <dbReference type="ARBA" id="ARBA00023125"/>
    </source>
</evidence>
<feature type="compositionally biased region" description="Polar residues" evidence="7">
    <location>
        <begin position="159"/>
        <end position="173"/>
    </location>
</feature>
<feature type="compositionally biased region" description="Low complexity" evidence="7">
    <location>
        <begin position="637"/>
        <end position="649"/>
    </location>
</feature>
<keyword evidence="3" id="KW-0238">DNA-binding</keyword>
<feature type="compositionally biased region" description="Low complexity" evidence="7">
    <location>
        <begin position="133"/>
        <end position="142"/>
    </location>
</feature>
<dbReference type="InterPro" id="IPR036879">
    <property type="entry name" value="TF_MADSbox_sf"/>
</dbReference>
<feature type="compositionally biased region" description="Polar residues" evidence="7">
    <location>
        <begin position="91"/>
        <end position="100"/>
    </location>
</feature>
<dbReference type="InterPro" id="IPR033896">
    <property type="entry name" value="MEF2-like_N"/>
</dbReference>
<evidence type="ECO:0000313" key="9">
    <source>
        <dbReference type="EMBL" id="KZZ86609.1"/>
    </source>
</evidence>
<dbReference type="PRINTS" id="PR00404">
    <property type="entry name" value="MADSDOMAIN"/>
</dbReference>
<proteinExistence type="inferred from homology"/>
<evidence type="ECO:0000256" key="6">
    <source>
        <dbReference type="ARBA" id="ARBA00025805"/>
    </source>
</evidence>
<evidence type="ECO:0000256" key="7">
    <source>
        <dbReference type="SAM" id="MobiDB-lite"/>
    </source>
</evidence>
<evidence type="ECO:0000256" key="4">
    <source>
        <dbReference type="ARBA" id="ARBA00023163"/>
    </source>
</evidence>
<evidence type="ECO:0000313" key="10">
    <source>
        <dbReference type="Proteomes" id="UP000242877"/>
    </source>
</evidence>
<evidence type="ECO:0000256" key="5">
    <source>
        <dbReference type="ARBA" id="ARBA00023242"/>
    </source>
</evidence>
<dbReference type="OrthoDB" id="1898716at2759"/>
<dbReference type="PANTHER" id="PTHR11945:SF534">
    <property type="entry name" value="MYOCYTE-SPECIFIC ENHANCER FACTOR 2"/>
    <property type="match status" value="1"/>
</dbReference>
<keyword evidence="5" id="KW-0539">Nucleus</keyword>
<gene>
    <name evidence="9" type="ORF">AAP_06398</name>
</gene>
<feature type="compositionally biased region" description="Basic and acidic residues" evidence="7">
    <location>
        <begin position="521"/>
        <end position="536"/>
    </location>
</feature>
<feature type="compositionally biased region" description="Basic and acidic residues" evidence="7">
    <location>
        <begin position="853"/>
        <end position="871"/>
    </location>
</feature>
<dbReference type="PANTHER" id="PTHR11945">
    <property type="entry name" value="MADS BOX PROTEIN"/>
    <property type="match status" value="1"/>
</dbReference>
<feature type="region of interest" description="Disordered" evidence="7">
    <location>
        <begin position="82"/>
        <end position="213"/>
    </location>
</feature>
<feature type="compositionally biased region" description="Low complexity" evidence="7">
    <location>
        <begin position="174"/>
        <end position="200"/>
    </location>
</feature>
<accession>A0A167UU42</accession>
<sequence>MGRRKIEIKAIKDDRNRSVTFLKRKGGLFEKAHELSVLCSVDVAVIIFGHNKKLYEFSSGDIREILQRSQYYGPPHELKGPADFIGKCNSGDPSASQNGPLNAAGQPDHEGEDDDDEDASGEDALDDHASLAQQQSQQHQEPGQPPIRGQTKSKRGNRAASQNKRQSSVTSAAQHQQQPNMMPMQRMQPPPQHLQQQPHPHMQHHPGLAPQMAPQGYHPQMLSNIHRQPHPHPYAPSVSPPMNPVNAGMMYGPPHHGLPAPAAPPGSRHGSLTTATGTPQSQPQGPPSRPVSRNMAMSIGPSSTAGTPDLSHQHQQLGMATPPTTTAAGPSFYQPQQPQQQSQHLMHAPPPPPPHHPMGLPSHMQPSGYIHPHQQHQHAAYLSAADANRRSSVPLPPGYTHSPQGTPIPMSVPMAVPSGGLDSRNHSQNPSIVVGNVDPPSPDMQTRLHGSNSTQQQQQQHNLLKSKSIFTPIDDRGSVLAHHLGLVSRSPPPMADGHVSGQEQEHGQSQSQVKQETQTQELERSRTEISHKEDSQNHSAPPPNRTQSLPIPVGSDSAPPIPPPVSRSSIGGHANAKRPRLTVQIPGETGSVEPDQSLKKIDDKNGESEKNEGDAHLADHRNSRQEIDASSRNMTVSPRSNANGNNANRRISRSTSRTPLPLSHDKDVHAGNGSHTAGGSIKEGPDGHVVLPPPSPSAGTGPLLSAGAQGPPNPFARPHPPSTTAGAPTTTGTGEQTPLSAFPSRFVNDSLLPSPSNLYPDWPSGFGSGATPTTSTGIHSRPTPASIGMSMSHVPMSLSSAAGGSMSALLSDILPSPLNFTTPVVPTGPGFGRDSRDLPRESRGLGLTFGQTKPERKEKEESEKENGEKTTRKAVVTRTIRKTKVMASITVAAFMKGKERIEMTIIASLTKMIVKKRARSKR</sequence>
<evidence type="ECO:0000259" key="8">
    <source>
        <dbReference type="PROSITE" id="PS50066"/>
    </source>
</evidence>
<protein>
    <submittedName>
        <fullName evidence="9">Transcription factor, MADS-box</fullName>
    </submittedName>
</protein>
<feature type="region of interest" description="Disordered" evidence="7">
    <location>
        <begin position="824"/>
        <end position="873"/>
    </location>
</feature>
<dbReference type="GO" id="GO:0005634">
    <property type="term" value="C:nucleus"/>
    <property type="evidence" value="ECO:0007669"/>
    <property type="project" value="UniProtKB-SubCell"/>
</dbReference>
<dbReference type="GO" id="GO:0000981">
    <property type="term" value="F:DNA-binding transcription factor activity, RNA polymerase II-specific"/>
    <property type="evidence" value="ECO:0007669"/>
    <property type="project" value="TreeGrafter"/>
</dbReference>
<feature type="compositionally biased region" description="Pro residues" evidence="7">
    <location>
        <begin position="711"/>
        <end position="721"/>
    </location>
</feature>
<dbReference type="InterPro" id="IPR002100">
    <property type="entry name" value="TF_MADSbox"/>
</dbReference>